<keyword evidence="19" id="KW-0325">Glycoprotein</keyword>
<dbReference type="InterPro" id="IPR017441">
    <property type="entry name" value="Protein_kinase_ATP_BS"/>
</dbReference>
<comment type="function">
    <text evidence="22">Receptor kinase that detects X.oryzae pv. oryzae protein Ax21 to promote innate immunity. Following X.oryzae pv. oryzae protein Ax21 detection, undergoes cleavage, releasing the processed protein kinase Xa21 chain.</text>
</comment>
<dbReference type="GO" id="GO:0005886">
    <property type="term" value="C:plasma membrane"/>
    <property type="evidence" value="ECO:0007669"/>
    <property type="project" value="UniProtKB-SubCell"/>
</dbReference>
<dbReference type="InterPro" id="IPR000719">
    <property type="entry name" value="Prot_kinase_dom"/>
</dbReference>
<dbReference type="SUPFAM" id="SSF52058">
    <property type="entry name" value="L domain-like"/>
    <property type="match status" value="1"/>
</dbReference>
<dbReference type="InterPro" id="IPR001611">
    <property type="entry name" value="Leu-rich_rpt"/>
</dbReference>
<keyword evidence="17 26" id="KW-0472">Membrane</keyword>
<dbReference type="InterPro" id="IPR003591">
    <property type="entry name" value="Leu-rich_rpt_typical-subtyp"/>
</dbReference>
<reference evidence="30" key="1">
    <citation type="submission" date="2024-06" db="EMBL/GenBank/DDBJ databases">
        <authorList>
            <person name="Ryan C."/>
        </authorList>
    </citation>
    <scope>NUCLEOTIDE SEQUENCE [LARGE SCALE GENOMIC DNA]</scope>
</reference>
<evidence type="ECO:0000256" key="22">
    <source>
        <dbReference type="ARBA" id="ARBA00054320"/>
    </source>
</evidence>
<keyword evidence="7" id="KW-0597">Phosphoprotein</keyword>
<dbReference type="InterPro" id="IPR032675">
    <property type="entry name" value="LRR_dom_sf"/>
</dbReference>
<keyword evidence="16 26" id="KW-1133">Transmembrane helix</keyword>
<accession>A0ABC8VZ11</accession>
<keyword evidence="30" id="KW-1185">Reference proteome</keyword>
<dbReference type="SUPFAM" id="SSF52047">
    <property type="entry name" value="RNI-like"/>
    <property type="match status" value="1"/>
</dbReference>
<evidence type="ECO:0000256" key="7">
    <source>
        <dbReference type="ARBA" id="ARBA00022553"/>
    </source>
</evidence>
<dbReference type="GO" id="GO:0004674">
    <property type="term" value="F:protein serine/threonine kinase activity"/>
    <property type="evidence" value="ECO:0007669"/>
    <property type="project" value="UniProtKB-KW"/>
</dbReference>
<evidence type="ECO:0000256" key="1">
    <source>
        <dbReference type="ARBA" id="ARBA00004251"/>
    </source>
</evidence>
<evidence type="ECO:0000256" key="17">
    <source>
        <dbReference type="ARBA" id="ARBA00023136"/>
    </source>
</evidence>
<evidence type="ECO:0000256" key="25">
    <source>
        <dbReference type="PROSITE-ProRule" id="PRU10141"/>
    </source>
</evidence>
<evidence type="ECO:0000256" key="10">
    <source>
        <dbReference type="ARBA" id="ARBA00022692"/>
    </source>
</evidence>
<feature type="signal peptide" evidence="27">
    <location>
        <begin position="1"/>
        <end position="27"/>
    </location>
</feature>
<dbReference type="FunFam" id="3.80.10.10:FF:000275">
    <property type="entry name" value="Leucine-rich repeat receptor-like protein kinase"/>
    <property type="match status" value="1"/>
</dbReference>
<evidence type="ECO:0000256" key="15">
    <source>
        <dbReference type="ARBA" id="ARBA00022840"/>
    </source>
</evidence>
<dbReference type="FunFam" id="3.80.10.10:FF:000288">
    <property type="entry name" value="LRR receptor-like serine/threonine-protein kinase EFR"/>
    <property type="match status" value="1"/>
</dbReference>
<feature type="transmembrane region" description="Helical" evidence="26">
    <location>
        <begin position="682"/>
        <end position="702"/>
    </location>
</feature>
<evidence type="ECO:0000313" key="30">
    <source>
        <dbReference type="Proteomes" id="UP001497457"/>
    </source>
</evidence>
<evidence type="ECO:0000256" key="14">
    <source>
        <dbReference type="ARBA" id="ARBA00022777"/>
    </source>
</evidence>
<evidence type="ECO:0000256" key="2">
    <source>
        <dbReference type="ARBA" id="ARBA00004389"/>
    </source>
</evidence>
<evidence type="ECO:0000256" key="3">
    <source>
        <dbReference type="ARBA" id="ARBA00008684"/>
    </source>
</evidence>
<evidence type="ECO:0000256" key="16">
    <source>
        <dbReference type="ARBA" id="ARBA00022989"/>
    </source>
</evidence>
<dbReference type="PROSITE" id="PS00108">
    <property type="entry name" value="PROTEIN_KINASE_ST"/>
    <property type="match status" value="1"/>
</dbReference>
<evidence type="ECO:0000256" key="9">
    <source>
        <dbReference type="ARBA" id="ARBA00022679"/>
    </source>
</evidence>
<dbReference type="PANTHER" id="PTHR48056:SF83">
    <property type="entry name" value="LRR RECEPTOR-LIKE SERINE_THREONINE-PROTEIN KINASE FLS2"/>
    <property type="match status" value="1"/>
</dbReference>
<evidence type="ECO:0000256" key="20">
    <source>
        <dbReference type="ARBA" id="ARBA00047899"/>
    </source>
</evidence>
<evidence type="ECO:0000256" key="21">
    <source>
        <dbReference type="ARBA" id="ARBA00048679"/>
    </source>
</evidence>
<dbReference type="PROSITE" id="PS00107">
    <property type="entry name" value="PROTEIN_KINASE_ATP"/>
    <property type="match status" value="1"/>
</dbReference>
<evidence type="ECO:0000313" key="29">
    <source>
        <dbReference type="EMBL" id="CAL4899549.1"/>
    </source>
</evidence>
<keyword evidence="5" id="KW-1003">Cell membrane</keyword>
<dbReference type="InterPro" id="IPR050647">
    <property type="entry name" value="Plant_LRR-RLKs"/>
</dbReference>
<keyword evidence="9" id="KW-0808">Transferase</keyword>
<dbReference type="SUPFAM" id="SSF56112">
    <property type="entry name" value="Protein kinase-like (PK-like)"/>
    <property type="match status" value="1"/>
</dbReference>
<comment type="subcellular location">
    <subcellularLocation>
        <location evidence="1">Cell membrane</location>
        <topology evidence="1">Single-pass type I membrane protein</topology>
    </subcellularLocation>
    <subcellularLocation>
        <location evidence="2">Endoplasmic reticulum membrane</location>
        <topology evidence="2">Single-pass membrane protein</topology>
    </subcellularLocation>
</comment>
<dbReference type="Pfam" id="PF00560">
    <property type="entry name" value="LRR_1"/>
    <property type="match status" value="6"/>
</dbReference>
<feature type="chain" id="PRO_5044874813" description="Receptor kinase-like protein Xa21" evidence="27">
    <location>
        <begin position="28"/>
        <end position="1050"/>
    </location>
</feature>
<keyword evidence="15 25" id="KW-0067">ATP-binding</keyword>
<keyword evidence="18" id="KW-0675">Receptor</keyword>
<evidence type="ECO:0000256" key="8">
    <source>
        <dbReference type="ARBA" id="ARBA00022614"/>
    </source>
</evidence>
<dbReference type="FunFam" id="3.30.200.20:FF:000432">
    <property type="entry name" value="LRR receptor-like serine/threonine-protein kinase EFR"/>
    <property type="match status" value="1"/>
</dbReference>
<keyword evidence="6" id="KW-0723">Serine/threonine-protein kinase</keyword>
<dbReference type="InterPro" id="IPR008271">
    <property type="entry name" value="Ser/Thr_kinase_AS"/>
</dbReference>
<evidence type="ECO:0000256" key="26">
    <source>
        <dbReference type="SAM" id="Phobius"/>
    </source>
</evidence>
<feature type="domain" description="Protein kinase" evidence="28">
    <location>
        <begin position="735"/>
        <end position="1043"/>
    </location>
</feature>
<evidence type="ECO:0000256" key="4">
    <source>
        <dbReference type="ARBA" id="ARBA00012513"/>
    </source>
</evidence>
<dbReference type="PANTHER" id="PTHR48056">
    <property type="entry name" value="LRR RECEPTOR-LIKE SERINE/THREONINE-PROTEIN KINASE-RELATED"/>
    <property type="match status" value="1"/>
</dbReference>
<evidence type="ECO:0000256" key="6">
    <source>
        <dbReference type="ARBA" id="ARBA00022527"/>
    </source>
</evidence>
<dbReference type="SMART" id="SM00369">
    <property type="entry name" value="LRR_TYP"/>
    <property type="match status" value="6"/>
</dbReference>
<keyword evidence="13 25" id="KW-0547">Nucleotide-binding</keyword>
<evidence type="ECO:0000259" key="28">
    <source>
        <dbReference type="PROSITE" id="PS50011"/>
    </source>
</evidence>
<evidence type="ECO:0000256" key="11">
    <source>
        <dbReference type="ARBA" id="ARBA00022729"/>
    </source>
</evidence>
<dbReference type="GO" id="GO:0005789">
    <property type="term" value="C:endoplasmic reticulum membrane"/>
    <property type="evidence" value="ECO:0007669"/>
    <property type="project" value="UniProtKB-SubCell"/>
</dbReference>
<dbReference type="PROSITE" id="PS51450">
    <property type="entry name" value="LRR"/>
    <property type="match status" value="1"/>
</dbReference>
<gene>
    <name evidence="29" type="ORF">URODEC1_LOCUS8263</name>
</gene>
<dbReference type="Proteomes" id="UP001497457">
    <property type="component" value="Chromosome 11b"/>
</dbReference>
<evidence type="ECO:0000256" key="19">
    <source>
        <dbReference type="ARBA" id="ARBA00023180"/>
    </source>
</evidence>
<comment type="catalytic activity">
    <reaction evidence="20">
        <text>L-threonyl-[protein] + ATP = O-phospho-L-threonyl-[protein] + ADP + H(+)</text>
        <dbReference type="Rhea" id="RHEA:46608"/>
        <dbReference type="Rhea" id="RHEA-COMP:11060"/>
        <dbReference type="Rhea" id="RHEA-COMP:11605"/>
        <dbReference type="ChEBI" id="CHEBI:15378"/>
        <dbReference type="ChEBI" id="CHEBI:30013"/>
        <dbReference type="ChEBI" id="CHEBI:30616"/>
        <dbReference type="ChEBI" id="CHEBI:61977"/>
        <dbReference type="ChEBI" id="CHEBI:456216"/>
        <dbReference type="EC" id="2.7.11.1"/>
    </reaction>
</comment>
<dbReference type="Pfam" id="PF08263">
    <property type="entry name" value="LRRNT_2"/>
    <property type="match status" value="1"/>
</dbReference>
<keyword evidence="12" id="KW-0677">Repeat</keyword>
<dbReference type="Gene3D" id="1.10.510.10">
    <property type="entry name" value="Transferase(Phosphotransferase) domain 1"/>
    <property type="match status" value="1"/>
</dbReference>
<keyword evidence="11 27" id="KW-0732">Signal</keyword>
<dbReference type="PROSITE" id="PS50011">
    <property type="entry name" value="PROTEIN_KINASE_DOM"/>
    <property type="match status" value="1"/>
</dbReference>
<dbReference type="Gene3D" id="3.80.10.10">
    <property type="entry name" value="Ribonuclease Inhibitor"/>
    <property type="match status" value="4"/>
</dbReference>
<organism evidence="29 30">
    <name type="scientific">Urochloa decumbens</name>
    <dbReference type="NCBI Taxonomy" id="240449"/>
    <lineage>
        <taxon>Eukaryota</taxon>
        <taxon>Viridiplantae</taxon>
        <taxon>Streptophyta</taxon>
        <taxon>Embryophyta</taxon>
        <taxon>Tracheophyta</taxon>
        <taxon>Spermatophyta</taxon>
        <taxon>Magnoliopsida</taxon>
        <taxon>Liliopsida</taxon>
        <taxon>Poales</taxon>
        <taxon>Poaceae</taxon>
        <taxon>PACMAD clade</taxon>
        <taxon>Panicoideae</taxon>
        <taxon>Panicodae</taxon>
        <taxon>Paniceae</taxon>
        <taxon>Melinidinae</taxon>
        <taxon>Urochloa</taxon>
    </lineage>
</organism>
<dbReference type="FunFam" id="1.10.510.10:FF:000358">
    <property type="entry name" value="Putative leucine-rich repeat receptor-like serine/threonine-protein kinase"/>
    <property type="match status" value="1"/>
</dbReference>
<dbReference type="InterPro" id="IPR011009">
    <property type="entry name" value="Kinase-like_dom_sf"/>
</dbReference>
<keyword evidence="8" id="KW-0433">Leucine-rich repeat</keyword>
<comment type="function">
    <text evidence="23">The processed protein kinase Xa21 chain released by protein cleavage after X.oryzae pv. oryzae protein Ax21 detection translocates into the nucleus where it can bind and regulate WRKY62, a transcription factor. Confers resistance to the bacterial pathogen X.oryzae pv. oryzae (Xoo).</text>
</comment>
<name>A0ABC8VZ11_9POAL</name>
<dbReference type="SMART" id="SM00220">
    <property type="entry name" value="S_TKc"/>
    <property type="match status" value="1"/>
</dbReference>
<evidence type="ECO:0000256" key="13">
    <source>
        <dbReference type="ARBA" id="ARBA00022741"/>
    </source>
</evidence>
<evidence type="ECO:0000256" key="12">
    <source>
        <dbReference type="ARBA" id="ARBA00022737"/>
    </source>
</evidence>
<dbReference type="InterPro" id="IPR013210">
    <property type="entry name" value="LRR_N_plant-typ"/>
</dbReference>
<comment type="similarity">
    <text evidence="3">Belongs to the protein kinase superfamily. Ser/Thr protein kinase family.</text>
</comment>
<protein>
    <recommendedName>
        <fullName evidence="24">Receptor kinase-like protein Xa21</fullName>
        <ecNumber evidence="4">2.7.11.1</ecNumber>
    </recommendedName>
</protein>
<dbReference type="GO" id="GO:0005524">
    <property type="term" value="F:ATP binding"/>
    <property type="evidence" value="ECO:0007669"/>
    <property type="project" value="UniProtKB-UniRule"/>
</dbReference>
<evidence type="ECO:0000256" key="18">
    <source>
        <dbReference type="ARBA" id="ARBA00023170"/>
    </source>
</evidence>
<comment type="catalytic activity">
    <reaction evidence="21">
        <text>L-seryl-[protein] + ATP = O-phospho-L-seryl-[protein] + ADP + H(+)</text>
        <dbReference type="Rhea" id="RHEA:17989"/>
        <dbReference type="Rhea" id="RHEA-COMP:9863"/>
        <dbReference type="Rhea" id="RHEA-COMP:11604"/>
        <dbReference type="ChEBI" id="CHEBI:15378"/>
        <dbReference type="ChEBI" id="CHEBI:29999"/>
        <dbReference type="ChEBI" id="CHEBI:30616"/>
        <dbReference type="ChEBI" id="CHEBI:83421"/>
        <dbReference type="ChEBI" id="CHEBI:456216"/>
        <dbReference type="EC" id="2.7.11.1"/>
    </reaction>
</comment>
<dbReference type="FunFam" id="3.80.10.10:FF:001158">
    <property type="entry name" value="Leucine-rich repeat protein kinase family protein"/>
    <property type="match status" value="1"/>
</dbReference>
<dbReference type="Pfam" id="PF00069">
    <property type="entry name" value="Pkinase"/>
    <property type="match status" value="1"/>
</dbReference>
<dbReference type="AlphaFoldDB" id="A0ABC8VZ11"/>
<dbReference type="EC" id="2.7.11.1" evidence="4"/>
<reference evidence="29 30" key="2">
    <citation type="submission" date="2024-10" db="EMBL/GenBank/DDBJ databases">
        <authorList>
            <person name="Ryan C."/>
        </authorList>
    </citation>
    <scope>NUCLEOTIDE SEQUENCE [LARGE SCALE GENOMIC DNA]</scope>
</reference>
<dbReference type="Pfam" id="PF13855">
    <property type="entry name" value="LRR_8"/>
    <property type="match status" value="2"/>
</dbReference>
<keyword evidence="14" id="KW-0418">Kinase</keyword>
<sequence length="1050" mass="114125">MSPQTMCVKFSHIALIILLCGAWKAAAAPTANQTTYTADREALLCIKSHLSTSKPTNALTTWSNSSLNFCRWQGVSCSWRHGPAPRVTALRLEEEGLAGMIPPCISNLTYLKRLHLPVNELSGPVPPALGRLGRLMYLNLSFNALSGVIPAELASCSGLQIVALRKNNLNGGIRAFLLNSSLIEKIDLRTNNLSGPIPPFLTNCYARLKFLALTGNSLSGVIPSSLGNLSSLAVLIAAENHLTGDIPASLARLSNIQLLDLTQNNLSGTVPRSIYNLSVLTYLGIAENSLVGTLPSNMGDTLPKIESLVLTGNNFEGKVPESLANATNLEVIHLAQNSFSGVIPSLGSLSKLQWLIVDKNRLQAGNWMFLSSLTNCTQLARLTLNGNILQGDLPTLVTNLSRSLEYLVLGSNHITGTIPTGIGNLVSLSMLYLDDNKITGPIPASIGELHNLYTLDLSKNRLYGNIPTSFGNFGQLSELYLQENNLSGAIPADLAGCKNLLALNLSSNILSGPIPDGLFGKLNQLSWWLDLSQNKLTDSIPDDVGSFINLKSLNISNNNISGKIPSTLGSCVLLQALRLEGNFLEGQIPLSLATLKGIKELDFSQNYLAGEIPEFFELFNSLEYLNLSANNLDGPIPTRGIFANNTGRLFLQGNPSLCTTTQLLHFPLCSVQRSEMKNRTEVYVLAIVLPCVAISLLFVLCLKKRTTMDSRPVHESSKELKILSYYDLSKMTNEFSSANMVGSGQSSVVYKGSLHEEDGHMIAVKVFKLGQSGASKSFLAECRALRNIRHRNLVKVITACSTYDPLGNEFKALVLEYMPNGSLADHLHTKSTRYGYLSLGARIGIAVDVASVLEYLHIWSVPPMVHCDLKPSNVLFDGDNLARVSDFGLARFINGFSSSGSYENSTSLTGPTGSVGYIPPEYGIGSRISTEGDIYSYGIILLEMFTGKHPTYELFDDGFTLHKYVEEALPEIGEILDPYLSKEIGGDHNSHTQSQEHGNKTEVQECIVQLLNLGLQCSKEEPKDRPNIQDVYAEVVAVKEHFLSCSIKET</sequence>
<evidence type="ECO:0000256" key="27">
    <source>
        <dbReference type="SAM" id="SignalP"/>
    </source>
</evidence>
<evidence type="ECO:0000256" key="23">
    <source>
        <dbReference type="ARBA" id="ARBA00056628"/>
    </source>
</evidence>
<dbReference type="EMBL" id="OZ075121">
    <property type="protein sequence ID" value="CAL4899549.1"/>
    <property type="molecule type" value="Genomic_DNA"/>
</dbReference>
<feature type="binding site" evidence="25">
    <location>
        <position position="765"/>
    </location>
    <ligand>
        <name>ATP</name>
        <dbReference type="ChEBI" id="CHEBI:30616"/>
    </ligand>
</feature>
<evidence type="ECO:0000256" key="5">
    <source>
        <dbReference type="ARBA" id="ARBA00022475"/>
    </source>
</evidence>
<dbReference type="Gene3D" id="3.30.200.20">
    <property type="entry name" value="Phosphorylase Kinase, domain 1"/>
    <property type="match status" value="1"/>
</dbReference>
<evidence type="ECO:0000256" key="24">
    <source>
        <dbReference type="ARBA" id="ARBA00072040"/>
    </source>
</evidence>
<keyword evidence="10 26" id="KW-0812">Transmembrane</keyword>
<proteinExistence type="inferred from homology"/>